<evidence type="ECO:0000256" key="10">
    <source>
        <dbReference type="ARBA" id="ARBA00022989"/>
    </source>
</evidence>
<evidence type="ECO:0000256" key="5">
    <source>
        <dbReference type="ARBA" id="ARBA00022692"/>
    </source>
</evidence>
<feature type="domain" description="Guanylate cyclase" evidence="15">
    <location>
        <begin position="234"/>
        <end position="359"/>
    </location>
</feature>
<feature type="compositionally biased region" description="Basic and acidic residues" evidence="13">
    <location>
        <begin position="1153"/>
        <end position="1171"/>
    </location>
</feature>
<dbReference type="GO" id="GO:0046872">
    <property type="term" value="F:metal ion binding"/>
    <property type="evidence" value="ECO:0007669"/>
    <property type="project" value="UniProtKB-KW"/>
</dbReference>
<evidence type="ECO:0000256" key="13">
    <source>
        <dbReference type="SAM" id="MobiDB-lite"/>
    </source>
</evidence>
<dbReference type="PANTHER" id="PTHR45627">
    <property type="entry name" value="ADENYLATE CYCLASE TYPE 1"/>
    <property type="match status" value="1"/>
</dbReference>
<keyword evidence="7" id="KW-0547">Nucleotide-binding</keyword>
<organism evidence="16 17">
    <name type="scientific">Mesorhabditis belari</name>
    <dbReference type="NCBI Taxonomy" id="2138241"/>
    <lineage>
        <taxon>Eukaryota</taxon>
        <taxon>Metazoa</taxon>
        <taxon>Ecdysozoa</taxon>
        <taxon>Nematoda</taxon>
        <taxon>Chromadorea</taxon>
        <taxon>Rhabditida</taxon>
        <taxon>Rhabditina</taxon>
        <taxon>Rhabditomorpha</taxon>
        <taxon>Rhabditoidea</taxon>
        <taxon>Rhabditidae</taxon>
        <taxon>Mesorhabditinae</taxon>
        <taxon>Mesorhabditis</taxon>
    </lineage>
</organism>
<feature type="transmembrane region" description="Helical" evidence="14">
    <location>
        <begin position="78"/>
        <end position="95"/>
    </location>
</feature>
<feature type="transmembrane region" description="Helical" evidence="14">
    <location>
        <begin position="517"/>
        <end position="539"/>
    </location>
</feature>
<evidence type="ECO:0000256" key="1">
    <source>
        <dbReference type="ARBA" id="ARBA00001436"/>
    </source>
</evidence>
<feature type="domain" description="Guanylate cyclase" evidence="15">
    <location>
        <begin position="724"/>
        <end position="852"/>
    </location>
</feature>
<dbReference type="GO" id="GO:0004016">
    <property type="term" value="F:adenylate cyclase activity"/>
    <property type="evidence" value="ECO:0007669"/>
    <property type="project" value="UniProtKB-EC"/>
</dbReference>
<dbReference type="Pfam" id="PF00211">
    <property type="entry name" value="Guanylate_cyc"/>
    <property type="match status" value="2"/>
</dbReference>
<protein>
    <recommendedName>
        <fullName evidence="4">adenylate cyclase</fullName>
        <ecNumber evidence="4">4.6.1.1</ecNumber>
    </recommendedName>
</protein>
<feature type="region of interest" description="Disordered" evidence="13">
    <location>
        <begin position="1025"/>
        <end position="1085"/>
    </location>
</feature>
<keyword evidence="9" id="KW-0460">Magnesium</keyword>
<feature type="transmembrane region" description="Helical" evidence="14">
    <location>
        <begin position="551"/>
        <end position="575"/>
    </location>
</feature>
<keyword evidence="16" id="KW-1185">Reference proteome</keyword>
<dbReference type="GO" id="GO:0005886">
    <property type="term" value="C:plasma membrane"/>
    <property type="evidence" value="ECO:0007669"/>
    <property type="project" value="TreeGrafter"/>
</dbReference>
<reference evidence="17" key="1">
    <citation type="submission" date="2024-02" db="UniProtKB">
        <authorList>
            <consortium name="WormBaseParasite"/>
        </authorList>
    </citation>
    <scope>IDENTIFICATION</scope>
</reference>
<comment type="catalytic activity">
    <reaction evidence="2">
        <text>ATP = 3',5'-cyclic AMP + diphosphate</text>
        <dbReference type="Rhea" id="RHEA:15389"/>
        <dbReference type="ChEBI" id="CHEBI:30616"/>
        <dbReference type="ChEBI" id="CHEBI:33019"/>
        <dbReference type="ChEBI" id="CHEBI:58165"/>
        <dbReference type="EC" id="4.6.1.1"/>
    </reaction>
</comment>
<feature type="transmembrane region" description="Helical" evidence="14">
    <location>
        <begin position="611"/>
        <end position="630"/>
    </location>
</feature>
<sequence>MKRAFGSEPLERHYQHWKAVAAAAATRGVLIGVAVATGCSAIAHAPHPSALRFAAVSLAATGVHVAAWWRPRRVPRHSLPFACFAVLLLAVFLALPDHNALFPAIIAIFVAYTFLSLPFLFILPATMTLSFIHVAAFALLVQPMKTMELLAVLLVHVWSHFIGVYVHVGKDKIARNTFLSGKNAVETENLAEDQSQKLNRLLSAFLPLHLITATRHQIAQHVPQIYAEHYTQITTCYGRLSGLEGVLAQCSANDAARVIKEFEQRIDRLATSHGCIRIPSDGILVISSVPAIETDHAGRIIGFACDLEALVSSFRDATCSSVTVTVGVDSGPVTAGVVGRAKWHYDVIGIPVDNAVLLQNNAPADGVYITDDTRRLLGNDWKMENVGDCWRVQSMGGCPAEMFPINKRFSLVTLPQAVSRLLQTVSASDTTIGLKTIALGASKKRKVKLKGQSSIDSETTYSGRSMMHPVTLTFTNDSIEEEYQKEMDKWLIPALTISISFLVVHGIYHLLVMPRLITSVALIVISLVFLMAFFGMLYINDTFSQFVTRTSSGHSLAVLLIMALLFMCGIVNTFSCPSDYTPGVCEKIHFAAFSFAIWIIWTAVFLKIRFVLLGPVLLTALSTYVIQMFISHPPIGAKEFVIEADLLIGLILLAYLILLHARECERLQRLDFLAHVKGVEETASKDRLQLLNNQVMLNLVPAHIAPTIASKSGELWQHAAHSVGVAYLAISGFDLHGEQGLNALNYIFGYFDQALTDYKGIEKVRSSNRFYVVAAGLVPDSTRNVSETPWTVGELLYALANFLLRVTQFATERQFEVQIGMDCGSTLSVICDTEKPQYELWGETVERARLLMQSACHEKIMASEEIYLALRPRQFNFSSSAAKIAPNLNAYLLKVRDDDDTVSLGIEQRSNSPEYHAVPQQSISIRAEFGPDMSRRAEEKHTMNLFQKAQQNGYPEHTELLSSICSSFSSDLHSIDAGGETDSDIEWITPETALMGGAPMRVRPIPPLFAPPGYKPETNYLYSDCSEAESSRNPSRMSGISNGDRGPSRQSKTSKSSRGRRWRRNPWMKKGHSSMSTDAESAGEQDAAVRLEAAAHRVDRMLRELNAYGDFATSSPGNGIDFPFPTQIGSTKSIDVDRVQKRLKRAVSSTAHTEYDNAESERGLSDCESRAPSRQSRRTPAKQKRKRWFSKTKKEKDGCDADMESQCSSMASSLELDPLRWKSVHSIGYENEYELQSEVEGLCVEEMRALSRDIRKNFGDYELANFEDIDAD</sequence>
<dbReference type="Gene3D" id="3.30.70.1230">
    <property type="entry name" value="Nucleotide cyclase"/>
    <property type="match status" value="2"/>
</dbReference>
<evidence type="ECO:0000256" key="6">
    <source>
        <dbReference type="ARBA" id="ARBA00022723"/>
    </source>
</evidence>
<dbReference type="AlphaFoldDB" id="A0AAF3E7W6"/>
<evidence type="ECO:0000256" key="4">
    <source>
        <dbReference type="ARBA" id="ARBA00012201"/>
    </source>
</evidence>
<dbReference type="GO" id="GO:0005524">
    <property type="term" value="F:ATP binding"/>
    <property type="evidence" value="ECO:0007669"/>
    <property type="project" value="UniProtKB-KW"/>
</dbReference>
<keyword evidence="11 14" id="KW-0472">Membrane</keyword>
<feature type="transmembrane region" description="Helical" evidence="14">
    <location>
        <begin position="101"/>
        <end position="121"/>
    </location>
</feature>
<name>A0AAF3E7W6_9BILA</name>
<dbReference type="SMART" id="SM00044">
    <property type="entry name" value="CYCc"/>
    <property type="match status" value="1"/>
</dbReference>
<feature type="compositionally biased region" description="Basic residues" evidence="13">
    <location>
        <begin position="1175"/>
        <end position="1191"/>
    </location>
</feature>
<dbReference type="PROSITE" id="PS50125">
    <property type="entry name" value="GUANYLATE_CYCLASE_2"/>
    <property type="match status" value="2"/>
</dbReference>
<evidence type="ECO:0000259" key="15">
    <source>
        <dbReference type="PROSITE" id="PS50125"/>
    </source>
</evidence>
<keyword evidence="8" id="KW-0067">ATP-binding</keyword>
<dbReference type="EC" id="4.6.1.1" evidence="4"/>
<evidence type="ECO:0000313" key="17">
    <source>
        <dbReference type="WBParaSite" id="MBELARI_LOCUS10023"/>
    </source>
</evidence>
<feature type="transmembrane region" description="Helical" evidence="14">
    <location>
        <begin position="150"/>
        <end position="168"/>
    </location>
</feature>
<comment type="catalytic activity">
    <reaction evidence="1">
        <text>GTP = 3',5'-cyclic GMP + diphosphate</text>
        <dbReference type="Rhea" id="RHEA:13665"/>
        <dbReference type="ChEBI" id="CHEBI:33019"/>
        <dbReference type="ChEBI" id="CHEBI:37565"/>
        <dbReference type="ChEBI" id="CHEBI:57746"/>
        <dbReference type="EC" id="4.6.1.2"/>
    </reaction>
</comment>
<dbReference type="CDD" id="cd07302">
    <property type="entry name" value="CHD"/>
    <property type="match status" value="1"/>
</dbReference>
<evidence type="ECO:0000256" key="14">
    <source>
        <dbReference type="SAM" id="Phobius"/>
    </source>
</evidence>
<dbReference type="InterPro" id="IPR001054">
    <property type="entry name" value="A/G_cyclase"/>
</dbReference>
<evidence type="ECO:0000256" key="12">
    <source>
        <dbReference type="ARBA" id="ARBA00023239"/>
    </source>
</evidence>
<dbReference type="InterPro" id="IPR029787">
    <property type="entry name" value="Nucleotide_cyclase"/>
</dbReference>
<evidence type="ECO:0000256" key="8">
    <source>
        <dbReference type="ARBA" id="ARBA00022840"/>
    </source>
</evidence>
<comment type="subcellular location">
    <subcellularLocation>
        <location evidence="3">Membrane</location>
        <topology evidence="3">Multi-pass membrane protein</topology>
    </subcellularLocation>
</comment>
<evidence type="ECO:0000256" key="2">
    <source>
        <dbReference type="ARBA" id="ARBA00001593"/>
    </source>
</evidence>
<evidence type="ECO:0000313" key="16">
    <source>
        <dbReference type="Proteomes" id="UP000887575"/>
    </source>
</evidence>
<feature type="compositionally biased region" description="Basic residues" evidence="13">
    <location>
        <begin position="1055"/>
        <end position="1072"/>
    </location>
</feature>
<keyword evidence="6" id="KW-0479">Metal-binding</keyword>
<feature type="transmembrane region" description="Helical" evidence="14">
    <location>
        <begin position="587"/>
        <end position="606"/>
    </location>
</feature>
<feature type="transmembrane region" description="Helical" evidence="14">
    <location>
        <begin position="49"/>
        <end position="69"/>
    </location>
</feature>
<evidence type="ECO:0000256" key="11">
    <source>
        <dbReference type="ARBA" id="ARBA00023136"/>
    </source>
</evidence>
<dbReference type="Proteomes" id="UP000887575">
    <property type="component" value="Unassembled WGS sequence"/>
</dbReference>
<dbReference type="PANTHER" id="PTHR45627:SF26">
    <property type="entry name" value="ADENYLATE CYCLASE TYPE 1"/>
    <property type="match status" value="1"/>
</dbReference>
<evidence type="ECO:0000256" key="9">
    <source>
        <dbReference type="ARBA" id="ARBA00022842"/>
    </source>
</evidence>
<evidence type="ECO:0000256" key="7">
    <source>
        <dbReference type="ARBA" id="ARBA00022741"/>
    </source>
</evidence>
<dbReference type="GO" id="GO:0035556">
    <property type="term" value="P:intracellular signal transduction"/>
    <property type="evidence" value="ECO:0007669"/>
    <property type="project" value="InterPro"/>
</dbReference>
<keyword evidence="5 14" id="KW-0812">Transmembrane</keyword>
<dbReference type="SUPFAM" id="SSF55073">
    <property type="entry name" value="Nucleotide cyclase"/>
    <property type="match status" value="2"/>
</dbReference>
<keyword evidence="10 14" id="KW-1133">Transmembrane helix</keyword>
<evidence type="ECO:0000256" key="3">
    <source>
        <dbReference type="ARBA" id="ARBA00004141"/>
    </source>
</evidence>
<dbReference type="GO" id="GO:0007189">
    <property type="term" value="P:adenylate cyclase-activating G protein-coupled receptor signaling pathway"/>
    <property type="evidence" value="ECO:0007669"/>
    <property type="project" value="TreeGrafter"/>
</dbReference>
<feature type="transmembrane region" description="Helical" evidence="14">
    <location>
        <begin position="490"/>
        <end position="511"/>
    </location>
</feature>
<feature type="transmembrane region" description="Helical" evidence="14">
    <location>
        <begin position="642"/>
        <end position="661"/>
    </location>
</feature>
<dbReference type="GO" id="GO:0004383">
    <property type="term" value="F:guanylate cyclase activity"/>
    <property type="evidence" value="ECO:0007669"/>
    <property type="project" value="UniProtKB-EC"/>
</dbReference>
<feature type="region of interest" description="Disordered" evidence="13">
    <location>
        <begin position="1146"/>
        <end position="1203"/>
    </location>
</feature>
<dbReference type="GO" id="GO:0006171">
    <property type="term" value="P:cAMP biosynthetic process"/>
    <property type="evidence" value="ECO:0007669"/>
    <property type="project" value="TreeGrafter"/>
</dbReference>
<proteinExistence type="predicted"/>
<accession>A0AAF3E7W6</accession>
<feature type="compositionally biased region" description="Polar residues" evidence="13">
    <location>
        <begin position="1031"/>
        <end position="1041"/>
    </location>
</feature>
<feature type="transmembrane region" description="Helical" evidence="14">
    <location>
        <begin position="20"/>
        <end position="43"/>
    </location>
</feature>
<dbReference type="WBParaSite" id="MBELARI_LOCUS10023">
    <property type="protein sequence ID" value="MBELARI_LOCUS10023"/>
    <property type="gene ID" value="MBELARI_LOCUS10023"/>
</dbReference>
<keyword evidence="12" id="KW-0456">Lyase</keyword>